<dbReference type="InterPro" id="IPR017870">
    <property type="entry name" value="FeS_cluster_insertion_CS"/>
</dbReference>
<dbReference type="NCBIfam" id="TIGR00049">
    <property type="entry name" value="iron-sulfur cluster assembly accessory protein"/>
    <property type="match status" value="1"/>
</dbReference>
<evidence type="ECO:0000259" key="1">
    <source>
        <dbReference type="Pfam" id="PF01521"/>
    </source>
</evidence>
<dbReference type="GO" id="GO:0005506">
    <property type="term" value="F:iron ion binding"/>
    <property type="evidence" value="ECO:0007669"/>
    <property type="project" value="TreeGrafter"/>
</dbReference>
<dbReference type="InterPro" id="IPR016092">
    <property type="entry name" value="ATAP"/>
</dbReference>
<sequence>MTQIVDITESAVFHIKEMMKNNEEENSYLRVSIKGGGCSGLTYGMGFDTEKQEDDFELNEFGLNIIVSKADADILNGTVIDYKQSLMGGGFTIDNPNATASCGCGTSFRTATKAGTPGNC</sequence>
<gene>
    <name evidence="2" type="ORF">DEX24_14995</name>
</gene>
<dbReference type="Pfam" id="PF01521">
    <property type="entry name" value="Fe-S_biosyn"/>
    <property type="match status" value="1"/>
</dbReference>
<dbReference type="SUPFAM" id="SSF89360">
    <property type="entry name" value="HesB-like domain"/>
    <property type="match status" value="1"/>
</dbReference>
<dbReference type="RefSeq" id="WP_109307226.1">
    <property type="nucleotide sequence ID" value="NZ_BJUF01000035.1"/>
</dbReference>
<dbReference type="PANTHER" id="PTHR43011:SF1">
    <property type="entry name" value="IRON-SULFUR CLUSTER ASSEMBLY 2 HOMOLOG, MITOCHONDRIAL"/>
    <property type="match status" value="1"/>
</dbReference>
<dbReference type="Proteomes" id="UP000245938">
    <property type="component" value="Unassembled WGS sequence"/>
</dbReference>
<dbReference type="PROSITE" id="PS01152">
    <property type="entry name" value="HESB"/>
    <property type="match status" value="1"/>
</dbReference>
<dbReference type="AlphaFoldDB" id="A0A2U3AHZ0"/>
<dbReference type="GO" id="GO:0051539">
    <property type="term" value="F:4 iron, 4 sulfur cluster binding"/>
    <property type="evidence" value="ECO:0007669"/>
    <property type="project" value="TreeGrafter"/>
</dbReference>
<keyword evidence="3" id="KW-1185">Reference proteome</keyword>
<name>A0A2U3AHZ0_9BACL</name>
<protein>
    <submittedName>
        <fullName evidence="2">Iron-sulfur cluster assembly accessory protein</fullName>
    </submittedName>
</protein>
<evidence type="ECO:0000313" key="3">
    <source>
        <dbReference type="Proteomes" id="UP000245938"/>
    </source>
</evidence>
<dbReference type="GO" id="GO:0051537">
    <property type="term" value="F:2 iron, 2 sulfur cluster binding"/>
    <property type="evidence" value="ECO:0007669"/>
    <property type="project" value="TreeGrafter"/>
</dbReference>
<organism evidence="2 3">
    <name type="scientific">Kurthia sibirica</name>
    <dbReference type="NCBI Taxonomy" id="202750"/>
    <lineage>
        <taxon>Bacteria</taxon>
        <taxon>Bacillati</taxon>
        <taxon>Bacillota</taxon>
        <taxon>Bacilli</taxon>
        <taxon>Bacillales</taxon>
        <taxon>Caryophanaceae</taxon>
        <taxon>Kurthia</taxon>
    </lineage>
</organism>
<dbReference type="InterPro" id="IPR000361">
    <property type="entry name" value="ATAP_core_dom"/>
</dbReference>
<dbReference type="Gene3D" id="2.60.300.12">
    <property type="entry name" value="HesB-like domain"/>
    <property type="match status" value="1"/>
</dbReference>
<dbReference type="InterPro" id="IPR035903">
    <property type="entry name" value="HesB-like_dom_sf"/>
</dbReference>
<evidence type="ECO:0000313" key="2">
    <source>
        <dbReference type="EMBL" id="PWI24169.1"/>
    </source>
</evidence>
<accession>A0A2U3AHZ0</accession>
<dbReference type="GO" id="GO:0016226">
    <property type="term" value="P:iron-sulfur cluster assembly"/>
    <property type="evidence" value="ECO:0007669"/>
    <property type="project" value="InterPro"/>
</dbReference>
<feature type="domain" description="Core" evidence="1">
    <location>
        <begin position="5"/>
        <end position="105"/>
    </location>
</feature>
<dbReference type="EMBL" id="QFVR01000027">
    <property type="protein sequence ID" value="PWI24169.1"/>
    <property type="molecule type" value="Genomic_DNA"/>
</dbReference>
<dbReference type="PANTHER" id="PTHR43011">
    <property type="entry name" value="IRON-SULFUR CLUSTER ASSEMBLY 2 HOMOLOG, MITOCHONDRIAL"/>
    <property type="match status" value="1"/>
</dbReference>
<proteinExistence type="predicted"/>
<dbReference type="OrthoDB" id="9801228at2"/>
<comment type="caution">
    <text evidence="2">The sequence shown here is derived from an EMBL/GenBank/DDBJ whole genome shotgun (WGS) entry which is preliminary data.</text>
</comment>
<reference evidence="2 3" key="1">
    <citation type="submission" date="2018-05" db="EMBL/GenBank/DDBJ databases">
        <title>Kurthia sibirica genome sequence.</title>
        <authorList>
            <person name="Maclea K.S."/>
            <person name="Goen A.E."/>
        </authorList>
    </citation>
    <scope>NUCLEOTIDE SEQUENCE [LARGE SCALE GENOMIC DNA]</scope>
    <source>
        <strain evidence="2 3">ATCC 49154</strain>
    </source>
</reference>